<dbReference type="Proteomes" id="UP000028725">
    <property type="component" value="Unassembled WGS sequence"/>
</dbReference>
<gene>
    <name evidence="2" type="ORF">DB31_2031</name>
</gene>
<protein>
    <submittedName>
        <fullName evidence="2">Uncharacterized protein</fullName>
    </submittedName>
</protein>
<proteinExistence type="predicted"/>
<dbReference type="AlphaFoldDB" id="A0A085W974"/>
<sequence>MACLTALSGGTRIPTGAAVGLVALHVHAGAGTQMLPRSTVIGVMGVPVGRTAAREDDEDGYGERPRQSPRNASHVVFPLKWRGPQSTMRRRPPIAPVGEPLRTPVHLWERPDGPDLSIS</sequence>
<dbReference type="EMBL" id="JMCB01000014">
    <property type="protein sequence ID" value="KFE64237.1"/>
    <property type="molecule type" value="Genomic_DNA"/>
</dbReference>
<accession>A0A085W974</accession>
<reference evidence="2 3" key="1">
    <citation type="submission" date="2014-04" db="EMBL/GenBank/DDBJ databases">
        <title>Genome assembly of Hyalangium minutum DSM 14724.</title>
        <authorList>
            <person name="Sharma G."/>
            <person name="Subramanian S."/>
        </authorList>
    </citation>
    <scope>NUCLEOTIDE SEQUENCE [LARGE SCALE GENOMIC DNA]</scope>
    <source>
        <strain evidence="2 3">DSM 14724</strain>
    </source>
</reference>
<evidence type="ECO:0000256" key="1">
    <source>
        <dbReference type="SAM" id="MobiDB-lite"/>
    </source>
</evidence>
<evidence type="ECO:0000313" key="3">
    <source>
        <dbReference type="Proteomes" id="UP000028725"/>
    </source>
</evidence>
<comment type="caution">
    <text evidence="2">The sequence shown here is derived from an EMBL/GenBank/DDBJ whole genome shotgun (WGS) entry which is preliminary data.</text>
</comment>
<name>A0A085W974_9BACT</name>
<evidence type="ECO:0000313" key="2">
    <source>
        <dbReference type="EMBL" id="KFE64237.1"/>
    </source>
</evidence>
<keyword evidence="3" id="KW-1185">Reference proteome</keyword>
<organism evidence="2 3">
    <name type="scientific">Hyalangium minutum</name>
    <dbReference type="NCBI Taxonomy" id="394096"/>
    <lineage>
        <taxon>Bacteria</taxon>
        <taxon>Pseudomonadati</taxon>
        <taxon>Myxococcota</taxon>
        <taxon>Myxococcia</taxon>
        <taxon>Myxococcales</taxon>
        <taxon>Cystobacterineae</taxon>
        <taxon>Archangiaceae</taxon>
        <taxon>Hyalangium</taxon>
    </lineage>
</organism>
<feature type="region of interest" description="Disordered" evidence="1">
    <location>
        <begin position="50"/>
        <end position="119"/>
    </location>
</feature>
<dbReference type="STRING" id="394096.DB31_2031"/>